<organism evidence="5 6">
    <name type="scientific">Mesorhizobium plurifarium</name>
    <dbReference type="NCBI Taxonomy" id="69974"/>
    <lineage>
        <taxon>Bacteria</taxon>
        <taxon>Pseudomonadati</taxon>
        <taxon>Pseudomonadota</taxon>
        <taxon>Alphaproteobacteria</taxon>
        <taxon>Hyphomicrobiales</taxon>
        <taxon>Phyllobacteriaceae</taxon>
        <taxon>Mesorhizobium</taxon>
    </lineage>
</organism>
<gene>
    <name evidence="5" type="ORF">MPL3356_110400</name>
</gene>
<dbReference type="Pfam" id="PF13407">
    <property type="entry name" value="Peripla_BP_4"/>
    <property type="match status" value="1"/>
</dbReference>
<keyword evidence="1" id="KW-0805">Transcription regulation</keyword>
<dbReference type="GO" id="GO:0003700">
    <property type="term" value="F:DNA-binding transcription factor activity"/>
    <property type="evidence" value="ECO:0007669"/>
    <property type="project" value="TreeGrafter"/>
</dbReference>
<evidence type="ECO:0000256" key="3">
    <source>
        <dbReference type="ARBA" id="ARBA00023163"/>
    </source>
</evidence>
<dbReference type="PANTHER" id="PTHR30146:SF152">
    <property type="entry name" value="TRANSCRIPTIONAL REGULATORY PROTEIN"/>
    <property type="match status" value="1"/>
</dbReference>
<protein>
    <submittedName>
        <fullName evidence="5">Transcriptional regulator, LacI family</fullName>
    </submittedName>
</protein>
<evidence type="ECO:0000313" key="6">
    <source>
        <dbReference type="Proteomes" id="UP000045285"/>
    </source>
</evidence>
<evidence type="ECO:0000259" key="4">
    <source>
        <dbReference type="PROSITE" id="PS50932"/>
    </source>
</evidence>
<name>A0A090DGB9_MESPL</name>
<dbReference type="InterPro" id="IPR000843">
    <property type="entry name" value="HTH_LacI"/>
</dbReference>
<dbReference type="PANTHER" id="PTHR30146">
    <property type="entry name" value="LACI-RELATED TRANSCRIPTIONAL REPRESSOR"/>
    <property type="match status" value="1"/>
</dbReference>
<sequence>MAKTTTLEQIAREAGVSLSTVDRVINNRGGVSPKREQRVLAAAHGLRLDRLSFRTPLRTVRIAFAMASPENPFYVGLQNAVVQETEALTHLNMRSFILHFERTTPEGIVARLRGLEREYDAVVVTCYATPLIKEALRQISTRVPLLAFINDLPGSGRLAYFGPDHERSGRVVGELMGRFLGSEGGDILLIQGFRAMLNQSMREQGFRAVIAERFPRCRVVASRESQDIPERPGEILLEEMRRFPSIRGIYNMSSGSRSVASVRRQCRDGHRMAYITHELTASRKGLLKAGLIDAVIDHNNTVAARSVLAFLAAHFGRLPQLRSEPFTPFEIYLRENS</sequence>
<evidence type="ECO:0000256" key="1">
    <source>
        <dbReference type="ARBA" id="ARBA00023015"/>
    </source>
</evidence>
<dbReference type="SUPFAM" id="SSF47413">
    <property type="entry name" value="lambda repressor-like DNA-binding domains"/>
    <property type="match status" value="1"/>
</dbReference>
<dbReference type="Gene3D" id="1.10.260.40">
    <property type="entry name" value="lambda repressor-like DNA-binding domains"/>
    <property type="match status" value="1"/>
</dbReference>
<keyword evidence="6" id="KW-1185">Reference proteome</keyword>
<evidence type="ECO:0000256" key="2">
    <source>
        <dbReference type="ARBA" id="ARBA00023125"/>
    </source>
</evidence>
<dbReference type="GO" id="GO:0000976">
    <property type="term" value="F:transcription cis-regulatory region binding"/>
    <property type="evidence" value="ECO:0007669"/>
    <property type="project" value="TreeGrafter"/>
</dbReference>
<reference evidence="6" key="1">
    <citation type="submission" date="2014-08" db="EMBL/GenBank/DDBJ databases">
        <authorList>
            <person name="Moulin L."/>
        </authorList>
    </citation>
    <scope>NUCLEOTIDE SEQUENCE [LARGE SCALE GENOMIC DNA]</scope>
</reference>
<accession>A0A090DGB9</accession>
<dbReference type="SMART" id="SM00354">
    <property type="entry name" value="HTH_LACI"/>
    <property type="match status" value="1"/>
</dbReference>
<evidence type="ECO:0000313" key="5">
    <source>
        <dbReference type="EMBL" id="CDX12233.1"/>
    </source>
</evidence>
<proteinExistence type="predicted"/>
<dbReference type="Gene3D" id="3.40.50.2300">
    <property type="match status" value="2"/>
</dbReference>
<dbReference type="Pfam" id="PF00356">
    <property type="entry name" value="LacI"/>
    <property type="match status" value="1"/>
</dbReference>
<dbReference type="InterPro" id="IPR028082">
    <property type="entry name" value="Peripla_BP_I"/>
</dbReference>
<dbReference type="SUPFAM" id="SSF53822">
    <property type="entry name" value="Periplasmic binding protein-like I"/>
    <property type="match status" value="1"/>
</dbReference>
<dbReference type="CDD" id="cd06307">
    <property type="entry name" value="PBP1_sugar_binding"/>
    <property type="match status" value="1"/>
</dbReference>
<dbReference type="AlphaFoldDB" id="A0A090DGB9"/>
<dbReference type="InterPro" id="IPR025997">
    <property type="entry name" value="SBP_2_dom"/>
</dbReference>
<dbReference type="InterPro" id="IPR010982">
    <property type="entry name" value="Lambda_DNA-bd_dom_sf"/>
</dbReference>
<dbReference type="CDD" id="cd01392">
    <property type="entry name" value="HTH_LacI"/>
    <property type="match status" value="1"/>
</dbReference>
<dbReference type="PROSITE" id="PS50932">
    <property type="entry name" value="HTH_LACI_2"/>
    <property type="match status" value="1"/>
</dbReference>
<feature type="domain" description="HTH lacI-type" evidence="4">
    <location>
        <begin position="5"/>
        <end position="43"/>
    </location>
</feature>
<dbReference type="Proteomes" id="UP000045285">
    <property type="component" value="Unassembled WGS sequence"/>
</dbReference>
<keyword evidence="3" id="KW-0804">Transcription</keyword>
<dbReference type="EMBL" id="CCMZ01000003">
    <property type="protein sequence ID" value="CDX12233.1"/>
    <property type="molecule type" value="Genomic_DNA"/>
</dbReference>
<keyword evidence="2" id="KW-0238">DNA-binding</keyword>